<evidence type="ECO:0000256" key="4">
    <source>
        <dbReference type="SAM" id="SignalP"/>
    </source>
</evidence>
<feature type="domain" description="EAL" evidence="7">
    <location>
        <begin position="719"/>
        <end position="972"/>
    </location>
</feature>
<comment type="catalytic activity">
    <reaction evidence="1">
        <text>3',3'-c-di-GMP + H2O = 5'-phosphoguanylyl(3'-&gt;5')guanosine + H(+)</text>
        <dbReference type="Rhea" id="RHEA:24902"/>
        <dbReference type="ChEBI" id="CHEBI:15377"/>
        <dbReference type="ChEBI" id="CHEBI:15378"/>
        <dbReference type="ChEBI" id="CHEBI:58754"/>
        <dbReference type="ChEBI" id="CHEBI:58805"/>
        <dbReference type="EC" id="3.1.4.52"/>
    </reaction>
    <physiologicalReaction direction="left-to-right" evidence="1">
        <dbReference type="Rhea" id="RHEA:24903"/>
    </physiologicalReaction>
</comment>
<dbReference type="SUPFAM" id="SSF141868">
    <property type="entry name" value="EAL domain-like"/>
    <property type="match status" value="1"/>
</dbReference>
<dbReference type="AlphaFoldDB" id="E1QKV5"/>
<dbReference type="PROSITE" id="PS50113">
    <property type="entry name" value="PAC"/>
    <property type="match status" value="1"/>
</dbReference>
<feature type="transmembrane region" description="Helical" evidence="3">
    <location>
        <begin position="266"/>
        <end position="286"/>
    </location>
</feature>
<feature type="domain" description="PAS" evidence="5">
    <location>
        <begin position="420"/>
        <end position="473"/>
    </location>
</feature>
<dbReference type="InterPro" id="IPR043128">
    <property type="entry name" value="Rev_trsase/Diguanyl_cyclase"/>
</dbReference>
<dbReference type="CDD" id="cd00130">
    <property type="entry name" value="PAS"/>
    <property type="match status" value="2"/>
</dbReference>
<dbReference type="STRING" id="644282.Deba_2961"/>
<dbReference type="InterPro" id="IPR000700">
    <property type="entry name" value="PAS-assoc_C"/>
</dbReference>
<dbReference type="NCBIfam" id="TIGR00229">
    <property type="entry name" value="sensory_box"/>
    <property type="match status" value="2"/>
</dbReference>
<evidence type="ECO:0000259" key="7">
    <source>
        <dbReference type="PROSITE" id="PS50883"/>
    </source>
</evidence>
<feature type="chain" id="PRO_5003150431" evidence="4">
    <location>
        <begin position="28"/>
        <end position="972"/>
    </location>
</feature>
<evidence type="ECO:0000256" key="3">
    <source>
        <dbReference type="SAM" id="Phobius"/>
    </source>
</evidence>
<dbReference type="GO" id="GO:0071111">
    <property type="term" value="F:cyclic-guanylate-specific phosphodiesterase activity"/>
    <property type="evidence" value="ECO:0007669"/>
    <property type="project" value="UniProtKB-EC"/>
</dbReference>
<dbReference type="RefSeq" id="WP_013259751.1">
    <property type="nucleotide sequence ID" value="NC_014365.1"/>
</dbReference>
<feature type="signal peptide" evidence="4">
    <location>
        <begin position="1"/>
        <end position="27"/>
    </location>
</feature>
<protein>
    <submittedName>
        <fullName evidence="9">Diguanylate cyclase/phosphodiesterase with PAS/PAC sensor(S)</fullName>
    </submittedName>
</protein>
<evidence type="ECO:0000256" key="2">
    <source>
        <dbReference type="SAM" id="Coils"/>
    </source>
</evidence>
<gene>
    <name evidence="9" type="ordered locus">Deba_2961</name>
</gene>
<dbReference type="CDD" id="cd01948">
    <property type="entry name" value="EAL"/>
    <property type="match status" value="1"/>
</dbReference>
<evidence type="ECO:0000259" key="5">
    <source>
        <dbReference type="PROSITE" id="PS50112"/>
    </source>
</evidence>
<dbReference type="Pfam" id="PF13426">
    <property type="entry name" value="PAS_9"/>
    <property type="match status" value="1"/>
</dbReference>
<dbReference type="Gene3D" id="3.30.450.20">
    <property type="entry name" value="PAS domain"/>
    <property type="match status" value="2"/>
</dbReference>
<dbReference type="HOGENOM" id="CLU_000445_70_20_7"/>
<dbReference type="SMART" id="SM00267">
    <property type="entry name" value="GGDEF"/>
    <property type="match status" value="1"/>
</dbReference>
<evidence type="ECO:0000259" key="6">
    <source>
        <dbReference type="PROSITE" id="PS50113"/>
    </source>
</evidence>
<dbReference type="InterPro" id="IPR001638">
    <property type="entry name" value="Solute-binding_3/MltF_N"/>
</dbReference>
<dbReference type="Pfam" id="PF00990">
    <property type="entry name" value="GGDEF"/>
    <property type="match status" value="1"/>
</dbReference>
<keyword evidence="3" id="KW-0812">Transmembrane</keyword>
<sequence>MKALDRNLLLTVILAALLCAPPLGGDAAWAARQAPAEERRTIVVVGDKTYAPIEFLGPDGRPRGVAVDMWRLWSQKTGVAIDYRLVDWAQAIEMVRQRRADVISGLFPREGAGLWFCRPFMKVDAHLFFSRKIKGLVDSRDLAGFRVGVVRGDYLEGLLRVEAPGAKLVLAETFEDMIKMAIAGRVEVFACDEMVAAFLLAKHDAEDMFRRTAKPVHTDDLRPGVAEGHDEMMRLVNAGFDAIDEAERQAVLDRWAGRSLWGGGQWLWLCGAFSLALLAAVVFLAWNRQLKIRVDKATRQIMDKRQELEAVFNALPDLLFRFDATGRYIDYQGGRETRPFLPPERFMGRAIAEVLPPEAARAMTTAMQLARERRQVVGLEYELTIDGERRYYEARLAPLSFDEIVCVVRDVSQRKLAEQEQKMAATVFENSIEGIVVADADGKVRLVNSAFTAITGYGSDDVIGKEMDVLRAEAMDLALYEEIWGQLAEHGQWSGEYWNRRKNGEAYPEWLTVTVIRDSHGRVINYLAIFYDITEIKRSQEQIRYQAYHDALTGLPNRNLFKDRLGQALHHAERRGSKVAVLFVDLDNFKLINDSLGHDVGDHVLRDIAGRLRRCVRDEDTVARIGGDEFLMVLEEIDGELGADRVARRVLDNFARPFGVGGHEFHLGASIGVTVFPDDGQDVETLIKNADMAMYRAKERGKNNYQMFTPAMQAKTNLRMEMERALRQALERDEFVVHYQAKVETVSGRVVGMEALARWQSPGKGLVMPGQFIPVAEESGLITAIGKVILRQACRQASRWQTMTGRDLRLAVNVSAKQLYQPEFVETVETILRETGLAPGLLELEVTESVVMHQDTAANRTLLELAALGVSLAIDDFGTGYSSLYYLKHFPIDTLKIDRGFVRDIGRDANDAAIVGAIVSLGHSLGLSVVAEGVETAEQLAYLRALGCDLCQGYYFSEPAPAEQFAELLPWP</sequence>
<feature type="domain" description="PAC" evidence="6">
    <location>
        <begin position="493"/>
        <end position="545"/>
    </location>
</feature>
<dbReference type="SMART" id="SM00052">
    <property type="entry name" value="EAL"/>
    <property type="match status" value="1"/>
</dbReference>
<dbReference type="Gene3D" id="3.30.70.270">
    <property type="match status" value="1"/>
</dbReference>
<dbReference type="SUPFAM" id="SSF55785">
    <property type="entry name" value="PYP-like sensor domain (PAS domain)"/>
    <property type="match status" value="2"/>
</dbReference>
<dbReference type="NCBIfam" id="TIGR00254">
    <property type="entry name" value="GGDEF"/>
    <property type="match status" value="1"/>
</dbReference>
<dbReference type="Gene3D" id="3.20.20.450">
    <property type="entry name" value="EAL domain"/>
    <property type="match status" value="1"/>
</dbReference>
<dbReference type="InterPro" id="IPR035919">
    <property type="entry name" value="EAL_sf"/>
</dbReference>
<dbReference type="Proteomes" id="UP000009047">
    <property type="component" value="Chromosome"/>
</dbReference>
<reference evidence="9 10" key="1">
    <citation type="journal article" date="2010" name="Stand. Genomic Sci.">
        <title>Complete genome sequence of Desulfarculus baarsii type strain (2st14).</title>
        <authorList>
            <person name="Sun H."/>
            <person name="Spring S."/>
            <person name="Lapidus A."/>
            <person name="Davenport K."/>
            <person name="Del Rio T.G."/>
            <person name="Tice H."/>
            <person name="Nolan M."/>
            <person name="Copeland A."/>
            <person name="Cheng J.F."/>
            <person name="Lucas S."/>
            <person name="Tapia R."/>
            <person name="Goodwin L."/>
            <person name="Pitluck S."/>
            <person name="Ivanova N."/>
            <person name="Pagani I."/>
            <person name="Mavromatis K."/>
            <person name="Ovchinnikova G."/>
            <person name="Pati A."/>
            <person name="Chen A."/>
            <person name="Palaniappan K."/>
            <person name="Hauser L."/>
            <person name="Chang Y.J."/>
            <person name="Jeffries C.D."/>
            <person name="Detter J.C."/>
            <person name="Han C."/>
            <person name="Rohde M."/>
            <person name="Brambilla E."/>
            <person name="Goker M."/>
            <person name="Woyke T."/>
            <person name="Bristow J."/>
            <person name="Eisen J.A."/>
            <person name="Markowitz V."/>
            <person name="Hugenholtz P."/>
            <person name="Kyrpides N.C."/>
            <person name="Klenk H.P."/>
            <person name="Land M."/>
        </authorList>
    </citation>
    <scope>NUCLEOTIDE SEQUENCE [LARGE SCALE GENOMIC DNA]</scope>
    <source>
        <strain evidence="10">ATCC 33931 / DSM 2075 / LMG 7858 / VKM B-1802 / 2st14</strain>
    </source>
</reference>
<dbReference type="eggNOG" id="COG0834">
    <property type="taxonomic scope" value="Bacteria"/>
</dbReference>
<proteinExistence type="predicted"/>
<dbReference type="SUPFAM" id="SSF55073">
    <property type="entry name" value="Nucleotide cyclase"/>
    <property type="match status" value="1"/>
</dbReference>
<dbReference type="InterPro" id="IPR052155">
    <property type="entry name" value="Biofilm_reg_signaling"/>
</dbReference>
<organism evidence="9 10">
    <name type="scientific">Desulfarculus baarsii (strain ATCC 33931 / DSM 2075 / LMG 7858 / VKM B-1802 / 2st14)</name>
    <dbReference type="NCBI Taxonomy" id="644282"/>
    <lineage>
        <taxon>Bacteria</taxon>
        <taxon>Pseudomonadati</taxon>
        <taxon>Thermodesulfobacteriota</taxon>
        <taxon>Desulfarculia</taxon>
        <taxon>Desulfarculales</taxon>
        <taxon>Desulfarculaceae</taxon>
        <taxon>Desulfarculus</taxon>
    </lineage>
</organism>
<dbReference type="Pfam" id="PF00563">
    <property type="entry name" value="EAL"/>
    <property type="match status" value="1"/>
</dbReference>
<dbReference type="SMART" id="SM00091">
    <property type="entry name" value="PAS"/>
    <property type="match status" value="2"/>
</dbReference>
<evidence type="ECO:0000256" key="1">
    <source>
        <dbReference type="ARBA" id="ARBA00051114"/>
    </source>
</evidence>
<dbReference type="InterPro" id="IPR001610">
    <property type="entry name" value="PAC"/>
</dbReference>
<evidence type="ECO:0000313" key="10">
    <source>
        <dbReference type="Proteomes" id="UP000009047"/>
    </source>
</evidence>
<keyword evidence="3" id="KW-0472">Membrane</keyword>
<dbReference type="InterPro" id="IPR000160">
    <property type="entry name" value="GGDEF_dom"/>
</dbReference>
<dbReference type="Pfam" id="PF00497">
    <property type="entry name" value="SBP_bac_3"/>
    <property type="match status" value="1"/>
</dbReference>
<dbReference type="PROSITE" id="PS50887">
    <property type="entry name" value="GGDEF"/>
    <property type="match status" value="1"/>
</dbReference>
<dbReference type="PANTHER" id="PTHR44757:SF2">
    <property type="entry name" value="BIOFILM ARCHITECTURE MAINTENANCE PROTEIN MBAA"/>
    <property type="match status" value="1"/>
</dbReference>
<keyword evidence="4" id="KW-0732">Signal</keyword>
<dbReference type="InterPro" id="IPR035965">
    <property type="entry name" value="PAS-like_dom_sf"/>
</dbReference>
<dbReference type="SUPFAM" id="SSF53850">
    <property type="entry name" value="Periplasmic binding protein-like II"/>
    <property type="match status" value="1"/>
</dbReference>
<dbReference type="SMART" id="SM00086">
    <property type="entry name" value="PAC"/>
    <property type="match status" value="1"/>
</dbReference>
<keyword evidence="2" id="KW-0175">Coiled coil</keyword>
<feature type="domain" description="PAS" evidence="5">
    <location>
        <begin position="304"/>
        <end position="374"/>
    </location>
</feature>
<feature type="domain" description="GGDEF" evidence="8">
    <location>
        <begin position="577"/>
        <end position="710"/>
    </location>
</feature>
<dbReference type="CDD" id="cd13706">
    <property type="entry name" value="PBP2_HisK_like_1"/>
    <property type="match status" value="1"/>
</dbReference>
<dbReference type="PROSITE" id="PS50112">
    <property type="entry name" value="PAS"/>
    <property type="match status" value="2"/>
</dbReference>
<dbReference type="InterPro" id="IPR029787">
    <property type="entry name" value="Nucleotide_cyclase"/>
</dbReference>
<feature type="coiled-coil region" evidence="2">
    <location>
        <begin position="287"/>
        <end position="314"/>
    </location>
</feature>
<accession>E1QKV5</accession>
<dbReference type="eggNOG" id="COG5001">
    <property type="taxonomic scope" value="Bacteria"/>
</dbReference>
<dbReference type="InterPro" id="IPR000014">
    <property type="entry name" value="PAS"/>
</dbReference>
<evidence type="ECO:0000313" key="9">
    <source>
        <dbReference type="EMBL" id="ADK86314.1"/>
    </source>
</evidence>
<dbReference type="PROSITE" id="PS50883">
    <property type="entry name" value="EAL"/>
    <property type="match status" value="1"/>
</dbReference>
<dbReference type="Gene3D" id="3.40.190.10">
    <property type="entry name" value="Periplasmic binding protein-like II"/>
    <property type="match status" value="2"/>
</dbReference>
<dbReference type="SMART" id="SM00062">
    <property type="entry name" value="PBPb"/>
    <property type="match status" value="1"/>
</dbReference>
<keyword evidence="3" id="KW-1133">Transmembrane helix</keyword>
<dbReference type="KEGG" id="dbr:Deba_2961"/>
<evidence type="ECO:0000259" key="8">
    <source>
        <dbReference type="PROSITE" id="PS50887"/>
    </source>
</evidence>
<name>E1QKV5_DESB2</name>
<dbReference type="OrthoDB" id="9759431at2"/>
<dbReference type="FunFam" id="3.30.70.270:FF:000001">
    <property type="entry name" value="Diguanylate cyclase domain protein"/>
    <property type="match status" value="1"/>
</dbReference>
<dbReference type="Pfam" id="PF08448">
    <property type="entry name" value="PAS_4"/>
    <property type="match status" value="1"/>
</dbReference>
<dbReference type="InterPro" id="IPR013656">
    <property type="entry name" value="PAS_4"/>
</dbReference>
<dbReference type="InterPro" id="IPR001633">
    <property type="entry name" value="EAL_dom"/>
</dbReference>
<dbReference type="CDD" id="cd01949">
    <property type="entry name" value="GGDEF"/>
    <property type="match status" value="1"/>
</dbReference>
<dbReference type="PANTHER" id="PTHR44757">
    <property type="entry name" value="DIGUANYLATE CYCLASE DGCP"/>
    <property type="match status" value="1"/>
</dbReference>
<dbReference type="EMBL" id="CP002085">
    <property type="protein sequence ID" value="ADK86314.1"/>
    <property type="molecule type" value="Genomic_DNA"/>
</dbReference>
<dbReference type="FunFam" id="3.20.20.450:FF:000001">
    <property type="entry name" value="Cyclic di-GMP phosphodiesterase yahA"/>
    <property type="match status" value="1"/>
</dbReference>
<keyword evidence="10" id="KW-1185">Reference proteome</keyword>
<dbReference type="GO" id="GO:0071732">
    <property type="term" value="P:cellular response to nitric oxide"/>
    <property type="evidence" value="ECO:0007669"/>
    <property type="project" value="UniProtKB-ARBA"/>
</dbReference>